<dbReference type="PANTHER" id="PTHR46797">
    <property type="entry name" value="HTH-TYPE TRANSCRIPTIONAL REGULATOR"/>
    <property type="match status" value="1"/>
</dbReference>
<keyword evidence="1" id="KW-0238">DNA-binding</keyword>
<dbReference type="CDD" id="cd00093">
    <property type="entry name" value="HTH_XRE"/>
    <property type="match status" value="1"/>
</dbReference>
<dbReference type="RefSeq" id="WP_343961345.1">
    <property type="nucleotide sequence ID" value="NZ_BAAAGK010000005.1"/>
</dbReference>
<dbReference type="PANTHER" id="PTHR46797:SF1">
    <property type="entry name" value="METHYLPHOSPHONATE SYNTHASE"/>
    <property type="match status" value="1"/>
</dbReference>
<dbReference type="InterPro" id="IPR010982">
    <property type="entry name" value="Lambda_DNA-bd_dom_sf"/>
</dbReference>
<protein>
    <submittedName>
        <fullName evidence="3">Helix-turn-helix transcriptional regulator</fullName>
    </submittedName>
</protein>
<dbReference type="InterPro" id="IPR050807">
    <property type="entry name" value="TransReg_Diox_bact_type"/>
</dbReference>
<proteinExistence type="predicted"/>
<feature type="domain" description="HTH cro/C1-type" evidence="2">
    <location>
        <begin position="20"/>
        <end position="74"/>
    </location>
</feature>
<accession>A0ABW2T7N4</accession>
<dbReference type="InterPro" id="IPR001387">
    <property type="entry name" value="Cro/C1-type_HTH"/>
</dbReference>
<gene>
    <name evidence="3" type="ORF">ACFQVD_30315</name>
</gene>
<evidence type="ECO:0000313" key="3">
    <source>
        <dbReference type="EMBL" id="MFC7604414.1"/>
    </source>
</evidence>
<reference evidence="4" key="1">
    <citation type="journal article" date="2019" name="Int. J. Syst. Evol. Microbiol.">
        <title>The Global Catalogue of Microorganisms (GCM) 10K type strain sequencing project: providing services to taxonomists for standard genome sequencing and annotation.</title>
        <authorList>
            <consortium name="The Broad Institute Genomics Platform"/>
            <consortium name="The Broad Institute Genome Sequencing Center for Infectious Disease"/>
            <person name="Wu L."/>
            <person name="Ma J."/>
        </authorList>
    </citation>
    <scope>NUCLEOTIDE SEQUENCE [LARGE SCALE GENOMIC DNA]</scope>
    <source>
        <strain evidence="4">JCM 10083</strain>
    </source>
</reference>
<evidence type="ECO:0000256" key="1">
    <source>
        <dbReference type="ARBA" id="ARBA00023125"/>
    </source>
</evidence>
<dbReference type="PROSITE" id="PS50943">
    <property type="entry name" value="HTH_CROC1"/>
    <property type="match status" value="1"/>
</dbReference>
<dbReference type="EMBL" id="JBHTEE010000001">
    <property type="protein sequence ID" value="MFC7604414.1"/>
    <property type="molecule type" value="Genomic_DNA"/>
</dbReference>
<evidence type="ECO:0000313" key="4">
    <source>
        <dbReference type="Proteomes" id="UP001596514"/>
    </source>
</evidence>
<dbReference type="Proteomes" id="UP001596514">
    <property type="component" value="Unassembled WGS sequence"/>
</dbReference>
<organism evidence="3 4">
    <name type="scientific">Streptosporangium amethystogenes subsp. fukuiense</name>
    <dbReference type="NCBI Taxonomy" id="698418"/>
    <lineage>
        <taxon>Bacteria</taxon>
        <taxon>Bacillati</taxon>
        <taxon>Actinomycetota</taxon>
        <taxon>Actinomycetes</taxon>
        <taxon>Streptosporangiales</taxon>
        <taxon>Streptosporangiaceae</taxon>
        <taxon>Streptosporangium</taxon>
    </lineage>
</organism>
<evidence type="ECO:0000259" key="2">
    <source>
        <dbReference type="PROSITE" id="PS50943"/>
    </source>
</evidence>
<sequence length="76" mass="8720">MPSAITPRLTELRRQFGIRVREVREQRGLTQETLGQMAEVDRKTINRIENGAYSPLLDHVFKISDALQISAAELFH</sequence>
<comment type="caution">
    <text evidence="3">The sequence shown here is derived from an EMBL/GenBank/DDBJ whole genome shotgun (WGS) entry which is preliminary data.</text>
</comment>
<name>A0ABW2T7N4_9ACTN</name>
<dbReference type="SUPFAM" id="SSF47413">
    <property type="entry name" value="lambda repressor-like DNA-binding domains"/>
    <property type="match status" value="1"/>
</dbReference>
<dbReference type="SMART" id="SM00530">
    <property type="entry name" value="HTH_XRE"/>
    <property type="match status" value="1"/>
</dbReference>
<dbReference type="Gene3D" id="1.10.260.40">
    <property type="entry name" value="lambda repressor-like DNA-binding domains"/>
    <property type="match status" value="1"/>
</dbReference>
<keyword evidence="4" id="KW-1185">Reference proteome</keyword>
<dbReference type="Pfam" id="PF01381">
    <property type="entry name" value="HTH_3"/>
    <property type="match status" value="1"/>
</dbReference>